<evidence type="ECO:0000256" key="7">
    <source>
        <dbReference type="ARBA" id="ARBA00023012"/>
    </source>
</evidence>
<evidence type="ECO:0000259" key="9">
    <source>
        <dbReference type="PROSITE" id="PS50109"/>
    </source>
</evidence>
<evidence type="ECO:0000256" key="2">
    <source>
        <dbReference type="ARBA" id="ARBA00012438"/>
    </source>
</evidence>
<dbReference type="InterPro" id="IPR004358">
    <property type="entry name" value="Sig_transdc_His_kin-like_C"/>
</dbReference>
<comment type="caution">
    <text evidence="10">The sequence shown here is derived from an EMBL/GenBank/DDBJ whole genome shotgun (WGS) entry which is preliminary data.</text>
</comment>
<reference evidence="10" key="1">
    <citation type="submission" date="2021-08" db="EMBL/GenBank/DDBJ databases">
        <authorList>
            <person name="Stevens D.C."/>
        </authorList>
    </citation>
    <scope>NUCLEOTIDE SEQUENCE</scope>
    <source>
        <strain evidence="10">DSM 53165</strain>
    </source>
</reference>
<keyword evidence="5 10" id="KW-0418">Kinase</keyword>
<dbReference type="EMBL" id="JAIRAU010000015">
    <property type="protein sequence ID" value="MBZ5710283.1"/>
    <property type="molecule type" value="Genomic_DNA"/>
</dbReference>
<evidence type="ECO:0000256" key="5">
    <source>
        <dbReference type="ARBA" id="ARBA00022777"/>
    </source>
</evidence>
<keyword evidence="7" id="KW-0902">Two-component regulatory system</keyword>
<sequence>MILSNNARDKGVKLTSDLTLTRPYACFPAKLNQVVLNLVNNAIDATPRGGEVHVDTRVNGAWVEIAVRDDGEGISDANISKIFDPFFTTKPVGKGTGLGLSISYRIVMEHQGTIAVTRNETAGVTFLIRIPTEPKDPGTRTEGAAKAAESP</sequence>
<dbReference type="GO" id="GO:0016301">
    <property type="term" value="F:kinase activity"/>
    <property type="evidence" value="ECO:0007669"/>
    <property type="project" value="UniProtKB-KW"/>
</dbReference>
<dbReference type="SMART" id="SM00387">
    <property type="entry name" value="HATPase_c"/>
    <property type="match status" value="1"/>
</dbReference>
<dbReference type="PANTHER" id="PTHR43065">
    <property type="entry name" value="SENSOR HISTIDINE KINASE"/>
    <property type="match status" value="1"/>
</dbReference>
<dbReference type="InterPro" id="IPR036890">
    <property type="entry name" value="HATPase_C_sf"/>
</dbReference>
<proteinExistence type="predicted"/>
<organism evidence="10 11">
    <name type="scientific">Nannocystis pusilla</name>
    <dbReference type="NCBI Taxonomy" id="889268"/>
    <lineage>
        <taxon>Bacteria</taxon>
        <taxon>Pseudomonadati</taxon>
        <taxon>Myxococcota</taxon>
        <taxon>Polyangia</taxon>
        <taxon>Nannocystales</taxon>
        <taxon>Nannocystaceae</taxon>
        <taxon>Nannocystis</taxon>
    </lineage>
</organism>
<keyword evidence="6" id="KW-0067">ATP-binding</keyword>
<evidence type="ECO:0000256" key="3">
    <source>
        <dbReference type="ARBA" id="ARBA00022679"/>
    </source>
</evidence>
<evidence type="ECO:0000256" key="8">
    <source>
        <dbReference type="SAM" id="MobiDB-lite"/>
    </source>
</evidence>
<evidence type="ECO:0000256" key="4">
    <source>
        <dbReference type="ARBA" id="ARBA00022741"/>
    </source>
</evidence>
<dbReference type="PRINTS" id="PR00344">
    <property type="entry name" value="BCTRLSENSOR"/>
</dbReference>
<feature type="region of interest" description="Disordered" evidence="8">
    <location>
        <begin position="131"/>
        <end position="151"/>
    </location>
</feature>
<dbReference type="PROSITE" id="PS50109">
    <property type="entry name" value="HIS_KIN"/>
    <property type="match status" value="1"/>
</dbReference>
<dbReference type="PANTHER" id="PTHR43065:SF46">
    <property type="entry name" value="C4-DICARBOXYLATE TRANSPORT SENSOR PROTEIN DCTB"/>
    <property type="match status" value="1"/>
</dbReference>
<evidence type="ECO:0000256" key="1">
    <source>
        <dbReference type="ARBA" id="ARBA00000085"/>
    </source>
</evidence>
<dbReference type="SUPFAM" id="SSF55874">
    <property type="entry name" value="ATPase domain of HSP90 chaperone/DNA topoisomerase II/histidine kinase"/>
    <property type="match status" value="1"/>
</dbReference>
<protein>
    <recommendedName>
        <fullName evidence="2">histidine kinase</fullName>
        <ecNumber evidence="2">2.7.13.3</ecNumber>
    </recommendedName>
</protein>
<accession>A0ABS7TPY3</accession>
<evidence type="ECO:0000256" key="6">
    <source>
        <dbReference type="ARBA" id="ARBA00022840"/>
    </source>
</evidence>
<dbReference type="EC" id="2.7.13.3" evidence="2"/>
<keyword evidence="11" id="KW-1185">Reference proteome</keyword>
<dbReference type="Pfam" id="PF02518">
    <property type="entry name" value="HATPase_c"/>
    <property type="match status" value="1"/>
</dbReference>
<name>A0ABS7TPY3_9BACT</name>
<comment type="catalytic activity">
    <reaction evidence="1">
        <text>ATP + protein L-histidine = ADP + protein N-phospho-L-histidine.</text>
        <dbReference type="EC" id="2.7.13.3"/>
    </reaction>
</comment>
<evidence type="ECO:0000313" key="11">
    <source>
        <dbReference type="Proteomes" id="UP001139031"/>
    </source>
</evidence>
<keyword evidence="4" id="KW-0547">Nucleotide-binding</keyword>
<keyword evidence="3" id="KW-0808">Transferase</keyword>
<evidence type="ECO:0000313" key="10">
    <source>
        <dbReference type="EMBL" id="MBZ5710283.1"/>
    </source>
</evidence>
<dbReference type="InterPro" id="IPR005467">
    <property type="entry name" value="His_kinase_dom"/>
</dbReference>
<dbReference type="Gene3D" id="3.30.565.10">
    <property type="entry name" value="Histidine kinase-like ATPase, C-terminal domain"/>
    <property type="match status" value="1"/>
</dbReference>
<feature type="domain" description="Histidine kinase" evidence="9">
    <location>
        <begin position="1"/>
        <end position="134"/>
    </location>
</feature>
<dbReference type="InterPro" id="IPR003594">
    <property type="entry name" value="HATPase_dom"/>
</dbReference>
<dbReference type="Proteomes" id="UP001139031">
    <property type="component" value="Unassembled WGS sequence"/>
</dbReference>
<gene>
    <name evidence="10" type="ORF">K7C98_13545</name>
</gene>